<keyword evidence="2" id="KW-0227">DNA damage</keyword>
<accession>A0A9Q1QHD8</accession>
<protein>
    <submittedName>
        <fullName evidence="6">Uncharacterized protein</fullName>
    </submittedName>
</protein>
<evidence type="ECO:0000256" key="3">
    <source>
        <dbReference type="ARBA" id="ARBA00023242"/>
    </source>
</evidence>
<evidence type="ECO:0000313" key="7">
    <source>
        <dbReference type="Proteomes" id="UP001153076"/>
    </source>
</evidence>
<dbReference type="AlphaFoldDB" id="A0A9Q1QHD8"/>
<dbReference type="SUPFAM" id="SSF52113">
    <property type="entry name" value="BRCT domain"/>
    <property type="match status" value="2"/>
</dbReference>
<feature type="domain" description="N-acetyltransferase" evidence="5">
    <location>
        <begin position="90"/>
        <end position="246"/>
    </location>
</feature>
<evidence type="ECO:0000256" key="1">
    <source>
        <dbReference type="ARBA" id="ARBA00004123"/>
    </source>
</evidence>
<dbReference type="Pfam" id="PF00583">
    <property type="entry name" value="Acetyltransf_1"/>
    <property type="match status" value="1"/>
</dbReference>
<dbReference type="CDD" id="cd04301">
    <property type="entry name" value="NAT_SF"/>
    <property type="match status" value="1"/>
</dbReference>
<gene>
    <name evidence="6" type="ORF">Cgig2_013619</name>
</gene>
<keyword evidence="7" id="KW-1185">Reference proteome</keyword>
<evidence type="ECO:0000259" key="4">
    <source>
        <dbReference type="PROSITE" id="PS50172"/>
    </source>
</evidence>
<dbReference type="InterPro" id="IPR051579">
    <property type="entry name" value="DDR_Transcriptional_Reg"/>
</dbReference>
<dbReference type="Pfam" id="PF16589">
    <property type="entry name" value="BRCT_2"/>
    <property type="match status" value="1"/>
</dbReference>
<dbReference type="PANTHER" id="PTHR23196">
    <property type="entry name" value="PAX TRANSCRIPTION ACTIVATION DOMAIN INTERACTING PROTEIN"/>
    <property type="match status" value="1"/>
</dbReference>
<dbReference type="InterPro" id="IPR001357">
    <property type="entry name" value="BRCT_dom"/>
</dbReference>
<dbReference type="GO" id="GO:0006974">
    <property type="term" value="P:DNA damage response"/>
    <property type="evidence" value="ECO:0007669"/>
    <property type="project" value="UniProtKB-KW"/>
</dbReference>
<evidence type="ECO:0000313" key="6">
    <source>
        <dbReference type="EMBL" id="KAJ8440460.1"/>
    </source>
</evidence>
<dbReference type="InterPro" id="IPR036420">
    <property type="entry name" value="BRCT_dom_sf"/>
</dbReference>
<dbReference type="SUPFAM" id="SSF55729">
    <property type="entry name" value="Acyl-CoA N-acyltransferases (Nat)"/>
    <property type="match status" value="1"/>
</dbReference>
<dbReference type="InterPro" id="IPR016181">
    <property type="entry name" value="Acyl_CoA_acyltransferase"/>
</dbReference>
<keyword evidence="3" id="KW-0539">Nucleus</keyword>
<dbReference type="InterPro" id="IPR000182">
    <property type="entry name" value="GNAT_dom"/>
</dbReference>
<evidence type="ECO:0000256" key="2">
    <source>
        <dbReference type="ARBA" id="ARBA00022763"/>
    </source>
</evidence>
<dbReference type="Proteomes" id="UP001153076">
    <property type="component" value="Unassembled WGS sequence"/>
</dbReference>
<dbReference type="CDD" id="cd18432">
    <property type="entry name" value="BRCT_PAXIP1_rpt6_like"/>
    <property type="match status" value="1"/>
</dbReference>
<dbReference type="SMART" id="SM00292">
    <property type="entry name" value="BRCT"/>
    <property type="match status" value="2"/>
</dbReference>
<sequence length="657" mass="72299">MARKKSSPASALSPISIGNCKVLIEGASKNFKCESTPNSLQISASRSTKVKISAVAEDVKQNESSGLADLKYGENRKEKGTGSYVDCQFLLISPKDADSQMKCLLQEILNLYMEELPAMKYAANTGKQSSFLEKCISNGKFCTLLLRLKPEEGPEKVVAAVTYQIIPSDTQYAEIPLAAVASTYQHKGIGRFLYMELIKRLQDVGVSTVLCWGDKESEGFWHKQGFVPIAEVDTKGKARRLPIKADIRRSLCFPGGSTLMVSHVKKNHYDSQGSSIKLWLKAPEKPTSSTDEFYSLEGGGEGHGLPISVTTLSTGEENVQLHLNGSPGRKLCQNGLALVPHEIMDNGVDGHSLAATAVAEHVSSTYERNMKRTWETSSSSLKSKRIKASQLTAHESYPDSALVLDNKRKDDSSSNQSPLCIETIKSADAVEGSDAKQNAEQCSLKLMTDESQATEKQFNIMLMDIAEGAKKEYLKNIIWELGGNVTTDGSSCSHVLTVKARRTLNFCTALCSGAWIVSPNWLKESFRKGRFADELPFIVQDEDYLMKFRVDLKEAVLRARENPGKLLKGYTVCLTTHVHPPIETLAAIIWSAGGKVKVGRKDVSDKSQTIFIASEEDMEEALLAVKSGIRTFSTDWFMNCIMKQELELDAPQFAESL</sequence>
<dbReference type="EMBL" id="JAKOGI010000189">
    <property type="protein sequence ID" value="KAJ8440460.1"/>
    <property type="molecule type" value="Genomic_DNA"/>
</dbReference>
<dbReference type="Gene3D" id="3.40.50.10190">
    <property type="entry name" value="BRCT domain"/>
    <property type="match status" value="2"/>
</dbReference>
<dbReference type="OrthoDB" id="342264at2759"/>
<name>A0A9Q1QHD8_9CARY</name>
<feature type="domain" description="BRCT" evidence="4">
    <location>
        <begin position="450"/>
        <end position="539"/>
    </location>
</feature>
<proteinExistence type="predicted"/>
<dbReference type="Pfam" id="PF16770">
    <property type="entry name" value="RTT107_BRCT_5"/>
    <property type="match status" value="1"/>
</dbReference>
<dbReference type="PANTHER" id="PTHR23196:SF8">
    <property type="entry name" value="N-ACETYLTRANSFERASE"/>
    <property type="match status" value="1"/>
</dbReference>
<dbReference type="PROSITE" id="PS51186">
    <property type="entry name" value="GNAT"/>
    <property type="match status" value="1"/>
</dbReference>
<comment type="subcellular location">
    <subcellularLocation>
        <location evidence="1">Nucleus</location>
    </subcellularLocation>
</comment>
<dbReference type="GO" id="GO:0016747">
    <property type="term" value="F:acyltransferase activity, transferring groups other than amino-acyl groups"/>
    <property type="evidence" value="ECO:0007669"/>
    <property type="project" value="InterPro"/>
</dbReference>
<reference evidence="6" key="1">
    <citation type="submission" date="2022-04" db="EMBL/GenBank/DDBJ databases">
        <title>Carnegiea gigantea Genome sequencing and assembly v2.</title>
        <authorList>
            <person name="Copetti D."/>
            <person name="Sanderson M.J."/>
            <person name="Burquez A."/>
            <person name="Wojciechowski M.F."/>
        </authorList>
    </citation>
    <scope>NUCLEOTIDE SEQUENCE</scope>
    <source>
        <strain evidence="6">SGP5-SGP5p</strain>
        <tissue evidence="6">Aerial part</tissue>
    </source>
</reference>
<feature type="domain" description="BRCT" evidence="4">
    <location>
        <begin position="562"/>
        <end position="646"/>
    </location>
</feature>
<evidence type="ECO:0000259" key="5">
    <source>
        <dbReference type="PROSITE" id="PS51186"/>
    </source>
</evidence>
<dbReference type="GO" id="GO:0005634">
    <property type="term" value="C:nucleus"/>
    <property type="evidence" value="ECO:0007669"/>
    <property type="project" value="UniProtKB-SubCell"/>
</dbReference>
<organism evidence="6 7">
    <name type="scientific">Carnegiea gigantea</name>
    <dbReference type="NCBI Taxonomy" id="171969"/>
    <lineage>
        <taxon>Eukaryota</taxon>
        <taxon>Viridiplantae</taxon>
        <taxon>Streptophyta</taxon>
        <taxon>Embryophyta</taxon>
        <taxon>Tracheophyta</taxon>
        <taxon>Spermatophyta</taxon>
        <taxon>Magnoliopsida</taxon>
        <taxon>eudicotyledons</taxon>
        <taxon>Gunneridae</taxon>
        <taxon>Pentapetalae</taxon>
        <taxon>Caryophyllales</taxon>
        <taxon>Cactineae</taxon>
        <taxon>Cactaceae</taxon>
        <taxon>Cactoideae</taxon>
        <taxon>Echinocereeae</taxon>
        <taxon>Carnegiea</taxon>
    </lineage>
</organism>
<dbReference type="Gene3D" id="3.40.630.30">
    <property type="match status" value="1"/>
</dbReference>
<comment type="caution">
    <text evidence="6">The sequence shown here is derived from an EMBL/GenBank/DDBJ whole genome shotgun (WGS) entry which is preliminary data.</text>
</comment>
<dbReference type="PROSITE" id="PS50172">
    <property type="entry name" value="BRCT"/>
    <property type="match status" value="2"/>
</dbReference>